<dbReference type="AlphaFoldDB" id="A0A6J7EAX5"/>
<dbReference type="Pfam" id="PF01547">
    <property type="entry name" value="SBP_bac_1"/>
    <property type="match status" value="1"/>
</dbReference>
<reference evidence="1" key="1">
    <citation type="submission" date="2020-05" db="EMBL/GenBank/DDBJ databases">
        <authorList>
            <person name="Chiriac C."/>
            <person name="Salcher M."/>
            <person name="Ghai R."/>
            <person name="Kavagutti S V."/>
        </authorList>
    </citation>
    <scope>NUCLEOTIDE SEQUENCE</scope>
</reference>
<dbReference type="InterPro" id="IPR050490">
    <property type="entry name" value="Bact_solute-bd_prot1"/>
</dbReference>
<sequence length="455" mass="49437">MPRSETLKPTSVSRRTFLGGTLAALGAGILPVSCGSEPTPTGSAPAKTASFPEKLVFWPEGGETNASYKAWVARIADFEKAYPKTKVEMTDTPDRDAKLVTVVAAGTPPDVSVFDRYTIFGASQTKLFMDMGPMAKSAGIKGEDHQPWCWDEVWREGKLWGLPYSTDTRMIYVNAEHLKKAGIPATPPKTLDDFDKIARQLSIGVPGTIQRLGFVPWGSWNNWRLYGWGWIFGGDWYDPKANQVSMDKAQNIAALEWEVARAGELGGFASVEAFRKSQQSNVPMDMFKAGFLSTIINSNSQLSGMFAKKDMDWIVWPIPPAAGVARSHTWSGGYATVMPAGVKAPDAAFTLAKFLSDDAFQLVQSQTGGGRLPTIKKVAADPYWNSVDGRVKQFIEQLPNSHIRPPIVQIPILNAQLDGPDGAETLALQGKGSAKELLAQASQRVNAAIKEGRAS</sequence>
<organism evidence="1">
    <name type="scientific">freshwater metagenome</name>
    <dbReference type="NCBI Taxonomy" id="449393"/>
    <lineage>
        <taxon>unclassified sequences</taxon>
        <taxon>metagenomes</taxon>
        <taxon>ecological metagenomes</taxon>
    </lineage>
</organism>
<proteinExistence type="predicted"/>
<evidence type="ECO:0000313" key="1">
    <source>
        <dbReference type="EMBL" id="CAB4880322.1"/>
    </source>
</evidence>
<dbReference type="EMBL" id="CAFBLM010000087">
    <property type="protein sequence ID" value="CAB4880322.1"/>
    <property type="molecule type" value="Genomic_DNA"/>
</dbReference>
<dbReference type="PANTHER" id="PTHR43649:SF12">
    <property type="entry name" value="DIACETYLCHITOBIOSE BINDING PROTEIN DASA"/>
    <property type="match status" value="1"/>
</dbReference>
<dbReference type="Gene3D" id="3.40.190.10">
    <property type="entry name" value="Periplasmic binding protein-like II"/>
    <property type="match status" value="1"/>
</dbReference>
<gene>
    <name evidence="1" type="ORF">UFOPK3401_01387</name>
</gene>
<dbReference type="PROSITE" id="PS51318">
    <property type="entry name" value="TAT"/>
    <property type="match status" value="1"/>
</dbReference>
<name>A0A6J7EAX5_9ZZZZ</name>
<dbReference type="PANTHER" id="PTHR43649">
    <property type="entry name" value="ARABINOSE-BINDING PROTEIN-RELATED"/>
    <property type="match status" value="1"/>
</dbReference>
<protein>
    <submittedName>
        <fullName evidence="1">Unannotated protein</fullName>
    </submittedName>
</protein>
<accession>A0A6J7EAX5</accession>
<dbReference type="InterPro" id="IPR006059">
    <property type="entry name" value="SBP"/>
</dbReference>
<dbReference type="InterPro" id="IPR006311">
    <property type="entry name" value="TAT_signal"/>
</dbReference>
<dbReference type="SUPFAM" id="SSF53850">
    <property type="entry name" value="Periplasmic binding protein-like II"/>
    <property type="match status" value="1"/>
</dbReference>